<protein>
    <recommendedName>
        <fullName evidence="3">Reverse transcriptase Ty1/copia-type domain-containing protein</fullName>
    </recommendedName>
</protein>
<organism evidence="1 2">
    <name type="scientific">Gossypium mustelinum</name>
    <name type="common">Cotton</name>
    <name type="synonym">Gossypium caicoense</name>
    <dbReference type="NCBI Taxonomy" id="34275"/>
    <lineage>
        <taxon>Eukaryota</taxon>
        <taxon>Viridiplantae</taxon>
        <taxon>Streptophyta</taxon>
        <taxon>Embryophyta</taxon>
        <taxon>Tracheophyta</taxon>
        <taxon>Spermatophyta</taxon>
        <taxon>Magnoliopsida</taxon>
        <taxon>eudicotyledons</taxon>
        <taxon>Gunneridae</taxon>
        <taxon>Pentapetalae</taxon>
        <taxon>rosids</taxon>
        <taxon>malvids</taxon>
        <taxon>Malvales</taxon>
        <taxon>Malvaceae</taxon>
        <taxon>Malvoideae</taxon>
        <taxon>Gossypium</taxon>
    </lineage>
</organism>
<dbReference type="AlphaFoldDB" id="A0A5D2SV98"/>
<dbReference type="Proteomes" id="UP000323597">
    <property type="component" value="Chromosome D11"/>
</dbReference>
<proteinExistence type="predicted"/>
<evidence type="ECO:0000313" key="2">
    <source>
        <dbReference type="Proteomes" id="UP000323597"/>
    </source>
</evidence>
<dbReference type="PANTHER" id="PTHR11439:SF467">
    <property type="entry name" value="INTEGRASE CATALYTIC DOMAIN-CONTAINING PROTEIN"/>
    <property type="match status" value="1"/>
</dbReference>
<keyword evidence="2" id="KW-1185">Reference proteome</keyword>
<reference evidence="1 2" key="1">
    <citation type="submission" date="2019-07" db="EMBL/GenBank/DDBJ databases">
        <title>WGS assembly of Gossypium mustelinum.</title>
        <authorList>
            <person name="Chen Z.J."/>
            <person name="Sreedasyam A."/>
            <person name="Ando A."/>
            <person name="Song Q."/>
            <person name="De L."/>
            <person name="Hulse-Kemp A."/>
            <person name="Ding M."/>
            <person name="Ye W."/>
            <person name="Kirkbride R."/>
            <person name="Jenkins J."/>
            <person name="Plott C."/>
            <person name="Lovell J."/>
            <person name="Lin Y.-M."/>
            <person name="Vaughn R."/>
            <person name="Liu B."/>
            <person name="Li W."/>
            <person name="Simpson S."/>
            <person name="Scheffler B."/>
            <person name="Saski C."/>
            <person name="Grover C."/>
            <person name="Hu G."/>
            <person name="Conover J."/>
            <person name="Carlson J."/>
            <person name="Shu S."/>
            <person name="Boston L."/>
            <person name="Williams M."/>
            <person name="Peterson D."/>
            <person name="Mcgee K."/>
            <person name="Jones D."/>
            <person name="Wendel J."/>
            <person name="Stelly D."/>
            <person name="Grimwood J."/>
            <person name="Schmutz J."/>
        </authorList>
    </citation>
    <scope>NUCLEOTIDE SEQUENCE [LARGE SCALE GENOMIC DNA]</scope>
    <source>
        <strain evidence="1">1408120.09</strain>
    </source>
</reference>
<dbReference type="EMBL" id="CM017659">
    <property type="protein sequence ID" value="TYI56899.1"/>
    <property type="molecule type" value="Genomic_DNA"/>
</dbReference>
<accession>A0A5D2SV98</accession>
<evidence type="ECO:0000313" key="1">
    <source>
        <dbReference type="EMBL" id="TYI56899.1"/>
    </source>
</evidence>
<dbReference type="PANTHER" id="PTHR11439">
    <property type="entry name" value="GAG-POL-RELATED RETROTRANSPOSON"/>
    <property type="match status" value="1"/>
</dbReference>
<feature type="non-terminal residue" evidence="1">
    <location>
        <position position="1"/>
    </location>
</feature>
<name>A0A5D2SV98_GOSMU</name>
<gene>
    <name evidence="1" type="ORF">E1A91_D11G244500v1</name>
</gene>
<sequence>FDYNIGAENDSESFSQAMSYRESLWYNAMKEEINSMKSNDVCDLVSLPKGVKAIRFRMLGRYQSNPSIDHWRAAKNFLRYLKGTKDYMLTYKRSDNLDSFIFGLKLVDSISKSLMIYCDNSVGAFMAKNNKSESRSKHINIKYLVVREHVKEKKMLVDPLAKGMPPYKFKDHVVTM</sequence>
<evidence type="ECO:0008006" key="3">
    <source>
        <dbReference type="Google" id="ProtNLM"/>
    </source>
</evidence>